<keyword evidence="11" id="KW-1185">Reference proteome</keyword>
<dbReference type="InterPro" id="IPR007272">
    <property type="entry name" value="Sulf_transp_TsuA/YedE"/>
</dbReference>
<comment type="subcellular location">
    <subcellularLocation>
        <location evidence="1">Cell inner membrane</location>
        <topology evidence="1">Multi-pass membrane protein</topology>
    </subcellularLocation>
</comment>
<feature type="transmembrane region" description="Helical" evidence="9">
    <location>
        <begin position="62"/>
        <end position="82"/>
    </location>
</feature>
<proteinExistence type="inferred from homology"/>
<evidence type="ECO:0000256" key="9">
    <source>
        <dbReference type="SAM" id="Phobius"/>
    </source>
</evidence>
<evidence type="ECO:0000256" key="1">
    <source>
        <dbReference type="ARBA" id="ARBA00004429"/>
    </source>
</evidence>
<keyword evidence="5 9" id="KW-0812">Transmembrane</keyword>
<reference evidence="10 11" key="1">
    <citation type="submission" date="2015-08" db="EMBL/GenBank/DDBJ databases">
        <title>Whole genome sequence of Flavobacterium akiainvivens IK-1T, from decaying Wikstroemia oahuensis, an endemic Hawaiian shrub.</title>
        <authorList>
            <person name="Wan X."/>
            <person name="Hou S."/>
            <person name="Saito J."/>
            <person name="Donachie S."/>
        </authorList>
    </citation>
    <scope>NUCLEOTIDE SEQUENCE [LARGE SCALE GENOMIC DNA]</scope>
    <source>
        <strain evidence="10 11">IK-1</strain>
    </source>
</reference>
<feature type="transmembrane region" description="Helical" evidence="9">
    <location>
        <begin position="6"/>
        <end position="28"/>
    </location>
</feature>
<evidence type="ECO:0000313" key="10">
    <source>
        <dbReference type="EMBL" id="KOS05983.1"/>
    </source>
</evidence>
<evidence type="ECO:0000256" key="4">
    <source>
        <dbReference type="ARBA" id="ARBA00022519"/>
    </source>
</evidence>
<feature type="transmembrane region" description="Helical" evidence="9">
    <location>
        <begin position="128"/>
        <end position="146"/>
    </location>
</feature>
<keyword evidence="7 9" id="KW-0472">Membrane</keyword>
<dbReference type="EMBL" id="LIYD01000005">
    <property type="protein sequence ID" value="KOS05983.1"/>
    <property type="molecule type" value="Genomic_DNA"/>
</dbReference>
<keyword evidence="4" id="KW-0997">Cell inner membrane</keyword>
<evidence type="ECO:0000256" key="8">
    <source>
        <dbReference type="ARBA" id="ARBA00035655"/>
    </source>
</evidence>
<evidence type="ECO:0000256" key="3">
    <source>
        <dbReference type="ARBA" id="ARBA00022475"/>
    </source>
</evidence>
<sequence>MESIYGTWPWYISGFLIGVVMLLLVYFGKTFGMSSNLRTMCSILGAGKTSEFFRFDWKAQRWNLTVVLGAMIGGFIATHYLTDPQRVDTVVLNPTTVTELQAMQIDAPNGKLLPDAFTSAEALSSPKVLAILLLGGVLVGFGTRYAGGCTSGHAITGLSNLQLPSLIAVIGFFIGGLIMSWLILPLIFS</sequence>
<keyword evidence="3" id="KW-1003">Cell membrane</keyword>
<accession>A0A0M8M8Y5</accession>
<comment type="caution">
    <text evidence="10">The sequence shown here is derived from an EMBL/GenBank/DDBJ whole genome shotgun (WGS) entry which is preliminary data.</text>
</comment>
<dbReference type="STRING" id="1202724.AM493_07990"/>
<keyword evidence="6 9" id="KW-1133">Transmembrane helix</keyword>
<dbReference type="Proteomes" id="UP000037755">
    <property type="component" value="Unassembled WGS sequence"/>
</dbReference>
<evidence type="ECO:0000256" key="5">
    <source>
        <dbReference type="ARBA" id="ARBA00022692"/>
    </source>
</evidence>
<gene>
    <name evidence="10" type="ORF">AM493_07990</name>
</gene>
<organism evidence="10 11">
    <name type="scientific">Flavobacterium akiainvivens</name>
    <dbReference type="NCBI Taxonomy" id="1202724"/>
    <lineage>
        <taxon>Bacteria</taxon>
        <taxon>Pseudomonadati</taxon>
        <taxon>Bacteroidota</taxon>
        <taxon>Flavobacteriia</taxon>
        <taxon>Flavobacteriales</taxon>
        <taxon>Flavobacteriaceae</taxon>
        <taxon>Flavobacterium</taxon>
    </lineage>
</organism>
<evidence type="ECO:0000256" key="2">
    <source>
        <dbReference type="ARBA" id="ARBA00022448"/>
    </source>
</evidence>
<name>A0A0M8M8Y5_9FLAO</name>
<evidence type="ECO:0000313" key="11">
    <source>
        <dbReference type="Proteomes" id="UP000037755"/>
    </source>
</evidence>
<comment type="similarity">
    <text evidence="8">Belongs to the TsuA/YedE (TC 9.B.102) family.</text>
</comment>
<feature type="transmembrane region" description="Helical" evidence="9">
    <location>
        <begin position="166"/>
        <end position="188"/>
    </location>
</feature>
<dbReference type="GO" id="GO:0005886">
    <property type="term" value="C:plasma membrane"/>
    <property type="evidence" value="ECO:0007669"/>
    <property type="project" value="UniProtKB-SubCell"/>
</dbReference>
<dbReference type="PATRIC" id="fig|1202724.3.peg.1660"/>
<dbReference type="OrthoDB" id="9814020at2"/>
<dbReference type="PANTHER" id="PTHR30574">
    <property type="entry name" value="INNER MEMBRANE PROTEIN YEDE"/>
    <property type="match status" value="1"/>
</dbReference>
<dbReference type="PANTHER" id="PTHR30574:SF1">
    <property type="entry name" value="SULPHUR TRANSPORT DOMAIN-CONTAINING PROTEIN"/>
    <property type="match status" value="1"/>
</dbReference>
<protein>
    <submittedName>
        <fullName evidence="10">YeeE/YedE family protein</fullName>
    </submittedName>
</protein>
<keyword evidence="2" id="KW-0813">Transport</keyword>
<evidence type="ECO:0000256" key="7">
    <source>
        <dbReference type="ARBA" id="ARBA00023136"/>
    </source>
</evidence>
<dbReference type="Pfam" id="PF04143">
    <property type="entry name" value="Sulf_transp"/>
    <property type="match status" value="1"/>
</dbReference>
<dbReference type="RefSeq" id="WP_054407403.1">
    <property type="nucleotide sequence ID" value="NZ_FOYA01000007.1"/>
</dbReference>
<dbReference type="AlphaFoldDB" id="A0A0M8M8Y5"/>
<evidence type="ECO:0000256" key="6">
    <source>
        <dbReference type="ARBA" id="ARBA00022989"/>
    </source>
</evidence>